<name>A0A0C2N6L4_THEKT</name>
<evidence type="ECO:0000313" key="2">
    <source>
        <dbReference type="Proteomes" id="UP000031668"/>
    </source>
</evidence>
<reference evidence="1 2" key="1">
    <citation type="journal article" date="2014" name="Genome Biol. Evol.">
        <title>The genome of the myxosporean Thelohanellus kitauei shows adaptations to nutrient acquisition within its fish host.</title>
        <authorList>
            <person name="Yang Y."/>
            <person name="Xiong J."/>
            <person name="Zhou Z."/>
            <person name="Huo F."/>
            <person name="Miao W."/>
            <person name="Ran C."/>
            <person name="Liu Y."/>
            <person name="Zhang J."/>
            <person name="Feng J."/>
            <person name="Wang M."/>
            <person name="Wang M."/>
            <person name="Wang L."/>
            <person name="Yao B."/>
        </authorList>
    </citation>
    <scope>NUCLEOTIDE SEQUENCE [LARGE SCALE GENOMIC DNA]</scope>
    <source>
        <strain evidence="1">Wuqing</strain>
    </source>
</reference>
<dbReference type="AlphaFoldDB" id="A0A0C2N6L4"/>
<dbReference type="Proteomes" id="UP000031668">
    <property type="component" value="Unassembled WGS sequence"/>
</dbReference>
<organism evidence="1 2">
    <name type="scientific">Thelohanellus kitauei</name>
    <name type="common">Myxosporean</name>
    <dbReference type="NCBI Taxonomy" id="669202"/>
    <lineage>
        <taxon>Eukaryota</taxon>
        <taxon>Metazoa</taxon>
        <taxon>Cnidaria</taxon>
        <taxon>Myxozoa</taxon>
        <taxon>Myxosporea</taxon>
        <taxon>Bivalvulida</taxon>
        <taxon>Platysporina</taxon>
        <taxon>Myxobolidae</taxon>
        <taxon>Thelohanellus</taxon>
    </lineage>
</organism>
<protein>
    <submittedName>
        <fullName evidence="1">Uncharacterized protein</fullName>
    </submittedName>
</protein>
<sequence length="102" mass="11653">MSERKKGNLIPGLKNTAISEDDRKSIMEKILEGYSVSAISTLFGSKLSNDYLLIQTRLDPLFTIHGMASPWKQALRERPTQRCECDSSLSRDRLNHMRHCES</sequence>
<keyword evidence="2" id="KW-1185">Reference proteome</keyword>
<gene>
    <name evidence="1" type="ORF">RF11_13663</name>
</gene>
<proteinExistence type="predicted"/>
<accession>A0A0C2N6L4</accession>
<comment type="caution">
    <text evidence="1">The sequence shown here is derived from an EMBL/GenBank/DDBJ whole genome shotgun (WGS) entry which is preliminary data.</text>
</comment>
<evidence type="ECO:0000313" key="1">
    <source>
        <dbReference type="EMBL" id="KII71940.1"/>
    </source>
</evidence>
<dbReference type="EMBL" id="JWZT01001541">
    <property type="protein sequence ID" value="KII71940.1"/>
    <property type="molecule type" value="Genomic_DNA"/>
</dbReference>